<dbReference type="EMBL" id="NCXO01000008">
    <property type="protein sequence ID" value="OSC34773.1"/>
    <property type="molecule type" value="Genomic_DNA"/>
</dbReference>
<evidence type="ECO:0000256" key="1">
    <source>
        <dbReference type="SAM" id="Phobius"/>
    </source>
</evidence>
<evidence type="ECO:0000313" key="3">
    <source>
        <dbReference type="Proteomes" id="UP000193577"/>
    </source>
</evidence>
<protein>
    <submittedName>
        <fullName evidence="2">Uncharacterized protein</fullName>
    </submittedName>
</protein>
<sequence length="252" mass="25891">MWELPGPTLLQRAGKAAVAIALVWALAAVPLTVWLATRERPLPPAPPTRPLSAMEAAAVRASAQSLATDPVKVESTVTTANAQLQVSQVVDVSRAVSYGDVTSQSHHGDLIVVSGHTLLRGSPQFWASVGIPTSEPGWIDVDDRLGVIPFPMLEAVSQLDPTDETYVDHAEAGAETVTFHSGDLAAVFTEAGIAEMTVGDREGKLSPAPGDATSSLNAAANTTVPTTKLIGASGALTVSVAPPAPPAPESGN</sequence>
<dbReference type="Proteomes" id="UP000193577">
    <property type="component" value="Unassembled WGS sequence"/>
</dbReference>
<feature type="transmembrane region" description="Helical" evidence="1">
    <location>
        <begin position="16"/>
        <end position="36"/>
    </location>
</feature>
<evidence type="ECO:0000313" key="2">
    <source>
        <dbReference type="EMBL" id="OSC34773.1"/>
    </source>
</evidence>
<name>A0AA91PG59_9MYCO</name>
<dbReference type="AlphaFoldDB" id="A0AA91PG59"/>
<proteinExistence type="predicted"/>
<keyword evidence="1" id="KW-1133">Transmembrane helix</keyword>
<organism evidence="2 3">
    <name type="scientific">Mycolicibacillus koreensis</name>
    <dbReference type="NCBI Taxonomy" id="1069220"/>
    <lineage>
        <taxon>Bacteria</taxon>
        <taxon>Bacillati</taxon>
        <taxon>Actinomycetota</taxon>
        <taxon>Actinomycetes</taxon>
        <taxon>Mycobacteriales</taxon>
        <taxon>Mycobacteriaceae</taxon>
        <taxon>Mycolicibacillus</taxon>
    </lineage>
</organism>
<reference evidence="2 3" key="1">
    <citation type="submission" date="2017-04" db="EMBL/GenBank/DDBJ databases">
        <title>The new phylogeny of genus Mycobacterium.</title>
        <authorList>
            <person name="Tortoli E."/>
            <person name="Trovato A."/>
            <person name="Cirillo D.M."/>
        </authorList>
    </citation>
    <scope>NUCLEOTIDE SEQUENCE [LARGE SCALE GENOMIC DNA]</scope>
    <source>
        <strain evidence="2 3">KCTC 19819</strain>
    </source>
</reference>
<keyword evidence="3" id="KW-1185">Reference proteome</keyword>
<comment type="caution">
    <text evidence="2">The sequence shown here is derived from an EMBL/GenBank/DDBJ whole genome shotgun (WGS) entry which is preliminary data.</text>
</comment>
<keyword evidence="1" id="KW-0812">Transmembrane</keyword>
<gene>
    <name evidence="2" type="ORF">B8W67_05870</name>
</gene>
<accession>A0AA91PG59</accession>
<keyword evidence="1" id="KW-0472">Membrane</keyword>